<feature type="region of interest" description="Disordered" evidence="1">
    <location>
        <begin position="24"/>
        <end position="63"/>
    </location>
</feature>
<reference evidence="6" key="2">
    <citation type="submission" date="2019-06" db="EMBL/GenBank/DDBJ databases">
        <title>Co-occurence of chitin degradation, pigmentation and bioactivity in marine Pseudoalteromonas.</title>
        <authorList>
            <person name="Sonnenschein E.C."/>
            <person name="Bech P.K."/>
        </authorList>
    </citation>
    <scope>NUCLEOTIDE SEQUENCE [LARGE SCALE GENOMIC DNA]</scope>
    <source>
        <strain evidence="6">S2231</strain>
        <strain evidence="3">S2233</strain>
    </source>
</reference>
<feature type="compositionally biased region" description="Low complexity" evidence="1">
    <location>
        <begin position="49"/>
        <end position="63"/>
    </location>
</feature>
<feature type="signal peptide" evidence="2">
    <location>
        <begin position="1"/>
        <end position="18"/>
    </location>
</feature>
<feature type="compositionally biased region" description="Pro residues" evidence="1">
    <location>
        <begin position="39"/>
        <end position="48"/>
    </location>
</feature>
<keyword evidence="2" id="KW-0732">Signal</keyword>
<dbReference type="Proteomes" id="UP000307706">
    <property type="component" value="Unassembled WGS sequence"/>
</dbReference>
<protein>
    <recommendedName>
        <fullName evidence="7">Lipoprotein</fullName>
    </recommendedName>
</protein>
<keyword evidence="5" id="KW-1185">Reference proteome</keyword>
<dbReference type="EMBL" id="PNCL01000018">
    <property type="protein sequence ID" value="TMP61089.1"/>
    <property type="molecule type" value="Genomic_DNA"/>
</dbReference>
<organism evidence="4 6">
    <name type="scientific">Pseudoalteromonas citrea</name>
    <dbReference type="NCBI Taxonomy" id="43655"/>
    <lineage>
        <taxon>Bacteria</taxon>
        <taxon>Pseudomonadati</taxon>
        <taxon>Pseudomonadota</taxon>
        <taxon>Gammaproteobacteria</taxon>
        <taxon>Alteromonadales</taxon>
        <taxon>Pseudoalteromonadaceae</taxon>
        <taxon>Pseudoalteromonas</taxon>
    </lineage>
</organism>
<evidence type="ECO:0000256" key="1">
    <source>
        <dbReference type="SAM" id="MobiDB-lite"/>
    </source>
</evidence>
<evidence type="ECO:0000313" key="3">
    <source>
        <dbReference type="EMBL" id="TMP44715.1"/>
    </source>
</evidence>
<dbReference type="RefSeq" id="WP_138595662.1">
    <property type="nucleotide sequence ID" value="NZ_PNCK01000019.1"/>
</dbReference>
<comment type="caution">
    <text evidence="4">The sequence shown here is derived from an EMBL/GenBank/DDBJ whole genome shotgun (WGS) entry which is preliminary data.</text>
</comment>
<sequence length="170" mass="18592">MNKLTVTLFSLCFLSACGGGGEENSAAPVTSPVVENPDPVTPSDPVTPPDTGTTPETPTPDETSMADLVIDTEFDLSTKFSLLVDVDLKLEDQRAYLNICQKLAGESKADRNNCVLRTALTNAPLNTVLTISRSDMMLVAEVWMYDSSTTPMTYEWQYDASADQQQFQIR</sequence>
<evidence type="ECO:0000256" key="2">
    <source>
        <dbReference type="SAM" id="SignalP"/>
    </source>
</evidence>
<feature type="chain" id="PRO_5024404590" description="Lipoprotein" evidence="2">
    <location>
        <begin position="19"/>
        <end position="170"/>
    </location>
</feature>
<evidence type="ECO:0000313" key="6">
    <source>
        <dbReference type="Proteomes" id="UP000307706"/>
    </source>
</evidence>
<dbReference type="EMBL" id="PNCK01000019">
    <property type="protein sequence ID" value="TMP44715.1"/>
    <property type="molecule type" value="Genomic_DNA"/>
</dbReference>
<dbReference type="OrthoDB" id="6401541at2"/>
<evidence type="ECO:0000313" key="4">
    <source>
        <dbReference type="EMBL" id="TMP61089.1"/>
    </source>
</evidence>
<reference evidence="5 6" key="1">
    <citation type="submission" date="2017-12" db="EMBL/GenBank/DDBJ databases">
        <authorList>
            <person name="Paulsen S."/>
            <person name="Gram L.K."/>
        </authorList>
    </citation>
    <scope>NUCLEOTIDE SEQUENCE [LARGE SCALE GENOMIC DNA]</scope>
    <source>
        <strain evidence="4 6">S2231</strain>
        <strain evidence="3 5">S2233</strain>
    </source>
</reference>
<dbReference type="Proteomes" id="UP000305730">
    <property type="component" value="Unassembled WGS sequence"/>
</dbReference>
<dbReference type="AlphaFoldDB" id="A0A5S3XSD0"/>
<gene>
    <name evidence="4" type="ORF">CWB96_04895</name>
    <name evidence="3" type="ORF">CWB97_05760</name>
</gene>
<name>A0A5S3XSD0_9GAMM</name>
<proteinExistence type="predicted"/>
<reference evidence="4" key="3">
    <citation type="submission" date="2019-09" db="EMBL/GenBank/DDBJ databases">
        <title>Co-occurence of chitin degradation, pigmentation and bioactivity in marine Pseudoalteromonas.</title>
        <authorList>
            <person name="Sonnenschein E.C."/>
            <person name="Bech P.K."/>
        </authorList>
    </citation>
    <scope>NUCLEOTIDE SEQUENCE</scope>
    <source>
        <strain evidence="4">S2231</strain>
        <strain evidence="5">S2233</strain>
    </source>
</reference>
<dbReference type="PROSITE" id="PS51257">
    <property type="entry name" value="PROKAR_LIPOPROTEIN"/>
    <property type="match status" value="1"/>
</dbReference>
<accession>A0A5S3XSD0</accession>
<evidence type="ECO:0000313" key="5">
    <source>
        <dbReference type="Proteomes" id="UP000305730"/>
    </source>
</evidence>
<evidence type="ECO:0008006" key="7">
    <source>
        <dbReference type="Google" id="ProtNLM"/>
    </source>
</evidence>